<keyword evidence="4" id="KW-1185">Reference proteome</keyword>
<keyword evidence="1" id="KW-0560">Oxidoreductase</keyword>
<gene>
    <name evidence="3" type="ORF">I6H42_04720</name>
</gene>
<dbReference type="KEGG" id="amy:ADJ76_01725"/>
<dbReference type="Gene3D" id="3.40.50.360">
    <property type="match status" value="1"/>
</dbReference>
<reference evidence="3 4" key="1">
    <citation type="submission" date="2020-12" db="EMBL/GenBank/DDBJ databases">
        <title>FDA dAtabase for Regulatory Grade micrObial Sequences (FDA-ARGOS): Supporting development and validation of Infectious Disease Dx tests.</title>
        <authorList>
            <person name="Sproer C."/>
            <person name="Gronow S."/>
            <person name="Severitt S."/>
            <person name="Schroder I."/>
            <person name="Tallon L."/>
            <person name="Sadzewicz L."/>
            <person name="Zhao X."/>
            <person name="Boylan J."/>
            <person name="Ott S."/>
            <person name="Bowen H."/>
            <person name="Vavikolanu K."/>
            <person name="Mehta A."/>
            <person name="Aluvathingal J."/>
            <person name="Nadendla S."/>
            <person name="Lowell S."/>
            <person name="Myers T."/>
            <person name="Yan Y."/>
            <person name="Sichtig H."/>
        </authorList>
    </citation>
    <scope>NUCLEOTIDE SEQUENCE [LARGE SCALE GENOMIC DNA]</scope>
    <source>
        <strain evidence="3 4">FDAARGOS_985</strain>
    </source>
</reference>
<dbReference type="AlphaFoldDB" id="A0AAP9Y5J0"/>
<dbReference type="PANTHER" id="PTHR47307:SF1">
    <property type="entry name" value="GLUTATHIONE-REGULATED POTASSIUM-EFFLUX SYSTEM ANCILLARY PROTEIN KEFG"/>
    <property type="match status" value="1"/>
</dbReference>
<dbReference type="PANTHER" id="PTHR47307">
    <property type="entry name" value="GLUTATHIONE-REGULATED POTASSIUM-EFFLUX SYSTEM ANCILLARY PROTEIN KEFG"/>
    <property type="match status" value="1"/>
</dbReference>
<sequence length="183" mass="19837">MANVLIVAGHPRINDDSVANKTILEELERLLPGAEIDRLGVLYPDYVIDVDAEQAKLAAADVIVLQYPLWWYGFPSLLAKWMEDVFVRGFSHGSTGIALRGKKLVVSLTAGAPKAYYSADSVDINALLTPVTATCTLTGLECVGSLCLFGVSYANRTDEALLADMVARSREHAKRLADLVTNL</sequence>
<dbReference type="GO" id="GO:0009055">
    <property type="term" value="F:electron transfer activity"/>
    <property type="evidence" value="ECO:0007669"/>
    <property type="project" value="TreeGrafter"/>
</dbReference>
<organism evidence="3 4">
    <name type="scientific">Schaalia meyeri</name>
    <dbReference type="NCBI Taxonomy" id="52773"/>
    <lineage>
        <taxon>Bacteria</taxon>
        <taxon>Bacillati</taxon>
        <taxon>Actinomycetota</taxon>
        <taxon>Actinomycetes</taxon>
        <taxon>Actinomycetales</taxon>
        <taxon>Actinomycetaceae</taxon>
        <taxon>Schaalia</taxon>
    </lineage>
</organism>
<proteinExistence type="predicted"/>
<dbReference type="Pfam" id="PF02525">
    <property type="entry name" value="Flavodoxin_2"/>
    <property type="match status" value="1"/>
</dbReference>
<protein>
    <submittedName>
        <fullName evidence="3">NAD(P)H-dependent oxidoreductase</fullName>
    </submittedName>
</protein>
<dbReference type="InterPro" id="IPR046980">
    <property type="entry name" value="KefG/KefF"/>
</dbReference>
<evidence type="ECO:0000313" key="3">
    <source>
        <dbReference type="EMBL" id="QQC43127.1"/>
    </source>
</evidence>
<dbReference type="EMBL" id="CP066065">
    <property type="protein sequence ID" value="QQC43127.1"/>
    <property type="molecule type" value="Genomic_DNA"/>
</dbReference>
<dbReference type="SUPFAM" id="SSF52218">
    <property type="entry name" value="Flavoproteins"/>
    <property type="match status" value="1"/>
</dbReference>
<evidence type="ECO:0000259" key="2">
    <source>
        <dbReference type="Pfam" id="PF02525"/>
    </source>
</evidence>
<name>A0AAP9Y5J0_9ACTO</name>
<dbReference type="GO" id="GO:0010181">
    <property type="term" value="F:FMN binding"/>
    <property type="evidence" value="ECO:0007669"/>
    <property type="project" value="TreeGrafter"/>
</dbReference>
<dbReference type="InterPro" id="IPR029039">
    <property type="entry name" value="Flavoprotein-like_sf"/>
</dbReference>
<accession>A0AAP9Y5J0</accession>
<dbReference type="RefSeq" id="WP_050694527.1">
    <property type="nucleotide sequence ID" value="NZ_CP012072.1"/>
</dbReference>
<evidence type="ECO:0000256" key="1">
    <source>
        <dbReference type="ARBA" id="ARBA00023002"/>
    </source>
</evidence>
<dbReference type="InterPro" id="IPR003680">
    <property type="entry name" value="Flavodoxin_fold"/>
</dbReference>
<dbReference type="GO" id="GO:0003955">
    <property type="term" value="F:NAD(P)H dehydrogenase (quinone) activity"/>
    <property type="evidence" value="ECO:0007669"/>
    <property type="project" value="TreeGrafter"/>
</dbReference>
<feature type="domain" description="Flavodoxin-like fold" evidence="2">
    <location>
        <begin position="3"/>
        <end position="171"/>
    </location>
</feature>
<dbReference type="Proteomes" id="UP000595220">
    <property type="component" value="Chromosome"/>
</dbReference>
<evidence type="ECO:0000313" key="4">
    <source>
        <dbReference type="Proteomes" id="UP000595220"/>
    </source>
</evidence>